<keyword evidence="1" id="KW-1133">Transmembrane helix</keyword>
<evidence type="ECO:0000313" key="2">
    <source>
        <dbReference type="EMBL" id="MBC5627349.1"/>
    </source>
</evidence>
<feature type="transmembrane region" description="Helical" evidence="1">
    <location>
        <begin position="37"/>
        <end position="52"/>
    </location>
</feature>
<dbReference type="RefSeq" id="WP_186859022.1">
    <property type="nucleotide sequence ID" value="NZ_JACOOO010000001.1"/>
</dbReference>
<feature type="transmembrane region" description="Helical" evidence="1">
    <location>
        <begin position="58"/>
        <end position="77"/>
    </location>
</feature>
<evidence type="ECO:0000256" key="1">
    <source>
        <dbReference type="SAM" id="Phobius"/>
    </source>
</evidence>
<dbReference type="EMBL" id="JACOOO010000001">
    <property type="protein sequence ID" value="MBC5627349.1"/>
    <property type="molecule type" value="Genomic_DNA"/>
</dbReference>
<keyword evidence="3" id="KW-1185">Reference proteome</keyword>
<proteinExistence type="predicted"/>
<feature type="transmembrane region" description="Helical" evidence="1">
    <location>
        <begin position="125"/>
        <end position="145"/>
    </location>
</feature>
<evidence type="ECO:0000313" key="3">
    <source>
        <dbReference type="Proteomes" id="UP000596929"/>
    </source>
</evidence>
<feature type="transmembrane region" description="Helical" evidence="1">
    <location>
        <begin position="6"/>
        <end position="25"/>
    </location>
</feature>
<keyword evidence="1" id="KW-0812">Transmembrane</keyword>
<gene>
    <name evidence="2" type="ORF">H8S20_00420</name>
</gene>
<accession>A0ABR7D7J2</accession>
<reference evidence="2 3" key="1">
    <citation type="submission" date="2020-08" db="EMBL/GenBank/DDBJ databases">
        <title>Genome public.</title>
        <authorList>
            <person name="Liu C."/>
            <person name="Sun Q."/>
        </authorList>
    </citation>
    <scope>NUCLEOTIDE SEQUENCE [LARGE SCALE GENOMIC DNA]</scope>
    <source>
        <strain evidence="2 3">NSJ-6</strain>
    </source>
</reference>
<dbReference type="Proteomes" id="UP000596929">
    <property type="component" value="Unassembled WGS sequence"/>
</dbReference>
<feature type="transmembrane region" description="Helical" evidence="1">
    <location>
        <begin position="89"/>
        <end position="110"/>
    </location>
</feature>
<sequence>MLNISVFEFIVRILPEALVFIFATYTFSNIKIDKKKYLLASVILGCCVFIIRKLPINYGVHTILNIFTLPIICTSINKISIVEATKSSIITTILLFVLEGVNVFFLSLIFKDSLTQVMSNPTLKTIYGLPSLAVLAIIVIGYYNYLGKKEKLNYV</sequence>
<protein>
    <submittedName>
        <fullName evidence="2">Uncharacterized protein</fullName>
    </submittedName>
</protein>
<name>A0ABR7D7J2_9CLOT</name>
<keyword evidence="1" id="KW-0472">Membrane</keyword>
<organism evidence="2 3">
    <name type="scientific">Clostridium hominis</name>
    <dbReference type="NCBI Taxonomy" id="2763036"/>
    <lineage>
        <taxon>Bacteria</taxon>
        <taxon>Bacillati</taxon>
        <taxon>Bacillota</taxon>
        <taxon>Clostridia</taxon>
        <taxon>Eubacteriales</taxon>
        <taxon>Clostridiaceae</taxon>
        <taxon>Clostridium</taxon>
    </lineage>
</organism>
<comment type="caution">
    <text evidence="2">The sequence shown here is derived from an EMBL/GenBank/DDBJ whole genome shotgun (WGS) entry which is preliminary data.</text>
</comment>